<accession>A0ACD0NWS6</accession>
<evidence type="ECO:0000313" key="1">
    <source>
        <dbReference type="EMBL" id="PWN50270.1"/>
    </source>
</evidence>
<name>A0ACD0NWS6_9BASI</name>
<organism evidence="1 2">
    <name type="scientific">Violaceomyces palustris</name>
    <dbReference type="NCBI Taxonomy" id="1673888"/>
    <lineage>
        <taxon>Eukaryota</taxon>
        <taxon>Fungi</taxon>
        <taxon>Dikarya</taxon>
        <taxon>Basidiomycota</taxon>
        <taxon>Ustilaginomycotina</taxon>
        <taxon>Ustilaginomycetes</taxon>
        <taxon>Violaceomycetales</taxon>
        <taxon>Violaceomycetaceae</taxon>
        <taxon>Violaceomyces</taxon>
    </lineage>
</organism>
<sequence length="76" mass="8124">MSDKPEQEQSFTIQPHPATTNDPNTDPALNRGAAEEAFAAVSGGKPGPQIPSAETVSQLKTLSKEESEAKFKELNK</sequence>
<reference evidence="1 2" key="1">
    <citation type="journal article" date="2018" name="Mol. Biol. Evol.">
        <title>Broad Genomic Sampling Reveals a Smut Pathogenic Ancestry of the Fungal Clade Ustilaginomycotina.</title>
        <authorList>
            <person name="Kijpornyongpan T."/>
            <person name="Mondo S.J."/>
            <person name="Barry K."/>
            <person name="Sandor L."/>
            <person name="Lee J."/>
            <person name="Lipzen A."/>
            <person name="Pangilinan J."/>
            <person name="LaButti K."/>
            <person name="Hainaut M."/>
            <person name="Henrissat B."/>
            <person name="Grigoriev I.V."/>
            <person name="Spatafora J.W."/>
            <person name="Aime M.C."/>
        </authorList>
    </citation>
    <scope>NUCLEOTIDE SEQUENCE [LARGE SCALE GENOMIC DNA]</scope>
    <source>
        <strain evidence="1 2">SA 807</strain>
    </source>
</reference>
<protein>
    <submittedName>
        <fullName evidence="1">Uncharacterized protein</fullName>
    </submittedName>
</protein>
<dbReference type="EMBL" id="KZ819950">
    <property type="protein sequence ID" value="PWN50270.1"/>
    <property type="molecule type" value="Genomic_DNA"/>
</dbReference>
<keyword evidence="2" id="KW-1185">Reference proteome</keyword>
<gene>
    <name evidence="1" type="ORF">IE53DRAFT_369054</name>
</gene>
<proteinExistence type="predicted"/>
<evidence type="ECO:0000313" key="2">
    <source>
        <dbReference type="Proteomes" id="UP000245626"/>
    </source>
</evidence>
<dbReference type="Proteomes" id="UP000245626">
    <property type="component" value="Unassembled WGS sequence"/>
</dbReference>